<sequence length="106" mass="12397">MQIHGNPFISITDFSRGEQEVPNEDAAVEKKREEARNRQTHLTKKREIARNKFVIQTDGQVVQDPETEKLFREISLLPRCPNDLTRRLNFDSEAGVIRIWSVQFCE</sequence>
<keyword evidence="3" id="KW-1185">Reference proteome</keyword>
<protein>
    <submittedName>
        <fullName evidence="2">Uncharacterized protein</fullName>
    </submittedName>
</protein>
<reference evidence="2 3" key="1">
    <citation type="submission" date="2020-12" db="EMBL/GenBank/DDBJ databases">
        <title>Metabolic potential, ecology and presence of endohyphal bacteria is reflected in genomic diversity of Mucoromycotina.</title>
        <authorList>
            <person name="Muszewska A."/>
            <person name="Okrasinska A."/>
            <person name="Steczkiewicz K."/>
            <person name="Drgas O."/>
            <person name="Orlowska M."/>
            <person name="Perlinska-Lenart U."/>
            <person name="Aleksandrzak-Piekarczyk T."/>
            <person name="Szatraj K."/>
            <person name="Zielenkiewicz U."/>
            <person name="Pilsyk S."/>
            <person name="Malc E."/>
            <person name="Mieczkowski P."/>
            <person name="Kruszewska J.S."/>
            <person name="Biernat P."/>
            <person name="Pawlowska J."/>
        </authorList>
    </citation>
    <scope>NUCLEOTIDE SEQUENCE [LARGE SCALE GENOMIC DNA]</scope>
    <source>
        <strain evidence="2 3">CBS 142.35</strain>
    </source>
</reference>
<accession>A0A8H7SBC9</accession>
<dbReference type="EMBL" id="JAEPRB010000027">
    <property type="protein sequence ID" value="KAG2225540.1"/>
    <property type="molecule type" value="Genomic_DNA"/>
</dbReference>
<proteinExistence type="predicted"/>
<feature type="region of interest" description="Disordered" evidence="1">
    <location>
        <begin position="1"/>
        <end position="41"/>
    </location>
</feature>
<dbReference type="AlphaFoldDB" id="A0A8H7SBC9"/>
<feature type="compositionally biased region" description="Basic and acidic residues" evidence="1">
    <location>
        <begin position="27"/>
        <end position="37"/>
    </location>
</feature>
<organism evidence="2 3">
    <name type="scientific">Circinella minor</name>
    <dbReference type="NCBI Taxonomy" id="1195481"/>
    <lineage>
        <taxon>Eukaryota</taxon>
        <taxon>Fungi</taxon>
        <taxon>Fungi incertae sedis</taxon>
        <taxon>Mucoromycota</taxon>
        <taxon>Mucoromycotina</taxon>
        <taxon>Mucoromycetes</taxon>
        <taxon>Mucorales</taxon>
        <taxon>Lichtheimiaceae</taxon>
        <taxon>Circinella</taxon>
    </lineage>
</organism>
<evidence type="ECO:0000256" key="1">
    <source>
        <dbReference type="SAM" id="MobiDB-lite"/>
    </source>
</evidence>
<dbReference type="Proteomes" id="UP000646827">
    <property type="component" value="Unassembled WGS sequence"/>
</dbReference>
<evidence type="ECO:0000313" key="2">
    <source>
        <dbReference type="EMBL" id="KAG2225540.1"/>
    </source>
</evidence>
<name>A0A8H7SBC9_9FUNG</name>
<gene>
    <name evidence="2" type="ORF">INT45_010367</name>
</gene>
<comment type="caution">
    <text evidence="2">The sequence shown here is derived from an EMBL/GenBank/DDBJ whole genome shotgun (WGS) entry which is preliminary data.</text>
</comment>
<evidence type="ECO:0000313" key="3">
    <source>
        <dbReference type="Proteomes" id="UP000646827"/>
    </source>
</evidence>